<evidence type="ECO:0000313" key="3">
    <source>
        <dbReference type="Proteomes" id="UP000620262"/>
    </source>
</evidence>
<dbReference type="Gene3D" id="3.90.1200.10">
    <property type="match status" value="1"/>
</dbReference>
<dbReference type="InterPro" id="IPR011009">
    <property type="entry name" value="Kinase-like_dom_sf"/>
</dbReference>
<proteinExistence type="predicted"/>
<accession>A0ABR9IT90</accession>
<organism evidence="2 3">
    <name type="scientific">Rhizobium viscosum</name>
    <name type="common">Arthrobacter viscosus</name>
    <dbReference type="NCBI Taxonomy" id="1673"/>
    <lineage>
        <taxon>Bacteria</taxon>
        <taxon>Pseudomonadati</taxon>
        <taxon>Pseudomonadota</taxon>
        <taxon>Alphaproteobacteria</taxon>
        <taxon>Hyphomicrobiales</taxon>
        <taxon>Rhizobiaceae</taxon>
        <taxon>Rhizobium/Agrobacterium group</taxon>
        <taxon>Rhizobium</taxon>
    </lineage>
</organism>
<keyword evidence="2" id="KW-0808">Transferase</keyword>
<dbReference type="RefSeq" id="WP_192730059.1">
    <property type="nucleotide sequence ID" value="NZ_BAAAVL010000013.1"/>
</dbReference>
<dbReference type="GO" id="GO:0016301">
    <property type="term" value="F:kinase activity"/>
    <property type="evidence" value="ECO:0007669"/>
    <property type="project" value="UniProtKB-KW"/>
</dbReference>
<dbReference type="Pfam" id="PF01636">
    <property type="entry name" value="APH"/>
    <property type="match status" value="1"/>
</dbReference>
<dbReference type="SUPFAM" id="SSF56112">
    <property type="entry name" value="Protein kinase-like (PK-like)"/>
    <property type="match status" value="1"/>
</dbReference>
<dbReference type="Proteomes" id="UP000620262">
    <property type="component" value="Unassembled WGS sequence"/>
</dbReference>
<evidence type="ECO:0000313" key="2">
    <source>
        <dbReference type="EMBL" id="MBE1506348.1"/>
    </source>
</evidence>
<dbReference type="EMBL" id="JADBEC010000001">
    <property type="protein sequence ID" value="MBE1506348.1"/>
    <property type="molecule type" value="Genomic_DNA"/>
</dbReference>
<dbReference type="InterPro" id="IPR002575">
    <property type="entry name" value="Aminoglycoside_PTrfase"/>
</dbReference>
<reference evidence="2 3" key="1">
    <citation type="submission" date="2020-10" db="EMBL/GenBank/DDBJ databases">
        <title>Sequencing the genomes of 1000 actinobacteria strains.</title>
        <authorList>
            <person name="Klenk H.-P."/>
        </authorList>
    </citation>
    <scope>NUCLEOTIDE SEQUENCE [LARGE SCALE GENOMIC DNA]</scope>
    <source>
        <strain evidence="2 3">DSM 7307</strain>
    </source>
</reference>
<keyword evidence="3" id="KW-1185">Reference proteome</keyword>
<evidence type="ECO:0000259" key="1">
    <source>
        <dbReference type="Pfam" id="PF01636"/>
    </source>
</evidence>
<comment type="caution">
    <text evidence="2">The sequence shown here is derived from an EMBL/GenBank/DDBJ whole genome shotgun (WGS) entry which is preliminary data.</text>
</comment>
<dbReference type="InterPro" id="IPR051678">
    <property type="entry name" value="AGP_Transferase"/>
</dbReference>
<protein>
    <submittedName>
        <fullName evidence="2">Ser/Thr protein kinase RdoA (MazF antagonist)</fullName>
    </submittedName>
</protein>
<dbReference type="PANTHER" id="PTHR21310">
    <property type="entry name" value="AMINOGLYCOSIDE PHOSPHOTRANSFERASE-RELATED-RELATED"/>
    <property type="match status" value="1"/>
</dbReference>
<feature type="domain" description="Aminoglycoside phosphotransferase" evidence="1">
    <location>
        <begin position="13"/>
        <end position="204"/>
    </location>
</feature>
<gene>
    <name evidence="2" type="ORF">H4W29_003529</name>
</gene>
<sequence length="248" mass="26841">MSEIGRLLGAGKEAEVFEHGTLALKLYRPGRPKAPAFREAANLAIAEKLSLPAPRVHVVGDYHGRWGLLMDRVTGTSLADEMTPEPPLSAIKEMAALHQRLHREPGTGLPSLKTRLSANIESAEVMTPDLRDRLLLTLAALPDGDNVCHGDFHPWNIMGSGSDAMIVDWLDACSGNPAADVCRTYLLMRRALPAMAEAYVVTYAKAAELSPDEVFAWLPVIAAARLAENVPEENEDLLHLASLAPANL</sequence>
<name>A0ABR9IT90_RHIVS</name>
<keyword evidence="2" id="KW-0418">Kinase</keyword>